<dbReference type="EMBL" id="JAHQIW010006907">
    <property type="protein sequence ID" value="KAJ1371081.1"/>
    <property type="molecule type" value="Genomic_DNA"/>
</dbReference>
<feature type="chain" id="PRO_5042041861" evidence="1">
    <location>
        <begin position="28"/>
        <end position="115"/>
    </location>
</feature>
<keyword evidence="1" id="KW-0732">Signal</keyword>
<protein>
    <submittedName>
        <fullName evidence="2">Uncharacterized protein</fullName>
    </submittedName>
</protein>
<keyword evidence="3" id="KW-1185">Reference proteome</keyword>
<comment type="caution">
    <text evidence="2">The sequence shown here is derived from an EMBL/GenBank/DDBJ whole genome shotgun (WGS) entry which is preliminary data.</text>
</comment>
<evidence type="ECO:0000313" key="2">
    <source>
        <dbReference type="EMBL" id="KAJ1371081.1"/>
    </source>
</evidence>
<evidence type="ECO:0000256" key="1">
    <source>
        <dbReference type="SAM" id="SignalP"/>
    </source>
</evidence>
<dbReference type="Proteomes" id="UP001196413">
    <property type="component" value="Unassembled WGS sequence"/>
</dbReference>
<proteinExistence type="predicted"/>
<organism evidence="2 3">
    <name type="scientific">Parelaphostrongylus tenuis</name>
    <name type="common">Meningeal worm</name>
    <dbReference type="NCBI Taxonomy" id="148309"/>
    <lineage>
        <taxon>Eukaryota</taxon>
        <taxon>Metazoa</taxon>
        <taxon>Ecdysozoa</taxon>
        <taxon>Nematoda</taxon>
        <taxon>Chromadorea</taxon>
        <taxon>Rhabditida</taxon>
        <taxon>Rhabditina</taxon>
        <taxon>Rhabditomorpha</taxon>
        <taxon>Strongyloidea</taxon>
        <taxon>Metastrongylidae</taxon>
        <taxon>Parelaphostrongylus</taxon>
    </lineage>
</organism>
<evidence type="ECO:0000313" key="3">
    <source>
        <dbReference type="Proteomes" id="UP001196413"/>
    </source>
</evidence>
<name>A0AAD5R7S0_PARTN</name>
<gene>
    <name evidence="2" type="ORF">KIN20_032955</name>
</gene>
<reference evidence="2" key="1">
    <citation type="submission" date="2021-06" db="EMBL/GenBank/DDBJ databases">
        <title>Parelaphostrongylus tenuis whole genome reference sequence.</title>
        <authorList>
            <person name="Garwood T.J."/>
            <person name="Larsen P.A."/>
            <person name="Fountain-Jones N.M."/>
            <person name="Garbe J.R."/>
            <person name="Macchietto M.G."/>
            <person name="Kania S.A."/>
            <person name="Gerhold R.W."/>
            <person name="Richards J.E."/>
            <person name="Wolf T.M."/>
        </authorList>
    </citation>
    <scope>NUCLEOTIDE SEQUENCE</scope>
    <source>
        <strain evidence="2">MNPRO001-30</strain>
        <tissue evidence="2">Meninges</tissue>
    </source>
</reference>
<dbReference type="AlphaFoldDB" id="A0AAD5R7S0"/>
<sequence length="115" mass="13197">MNCFEKFTKRAKLLLLLVLYKSSSVHTFSPSEPGKTAMFTITNFNLPVEMVFSTDNNVRVQVPTIQKNKEEAQKIVDGFLTRRRRNTVSSKMTRLQAYAVQNLNEAVLSRLLNQD</sequence>
<feature type="signal peptide" evidence="1">
    <location>
        <begin position="1"/>
        <end position="27"/>
    </location>
</feature>
<accession>A0AAD5R7S0</accession>